<dbReference type="GO" id="GO:0006605">
    <property type="term" value="P:protein targeting"/>
    <property type="evidence" value="ECO:0007669"/>
    <property type="project" value="InterPro"/>
</dbReference>
<proteinExistence type="predicted"/>
<keyword evidence="1" id="KW-0813">Transport</keyword>
<dbReference type="GO" id="GO:0005886">
    <property type="term" value="C:plasma membrane"/>
    <property type="evidence" value="ECO:0007669"/>
    <property type="project" value="TreeGrafter"/>
</dbReference>
<feature type="domain" description="SecA family profile" evidence="13">
    <location>
        <begin position="10"/>
        <end position="602"/>
    </location>
</feature>
<dbReference type="InterPro" id="IPR027417">
    <property type="entry name" value="P-loop_NTPase"/>
</dbReference>
<comment type="caution">
    <text evidence="14">The sequence shown here is derived from an EMBL/GenBank/DDBJ whole genome shotgun (WGS) entry which is preliminary data.</text>
</comment>
<evidence type="ECO:0000256" key="10">
    <source>
        <dbReference type="SAM" id="MobiDB-lite"/>
    </source>
</evidence>
<dbReference type="GO" id="GO:0031522">
    <property type="term" value="C:cell envelope Sec protein transport complex"/>
    <property type="evidence" value="ECO:0007669"/>
    <property type="project" value="TreeGrafter"/>
</dbReference>
<evidence type="ECO:0000259" key="12">
    <source>
        <dbReference type="PROSITE" id="PS51194"/>
    </source>
</evidence>
<dbReference type="InterPro" id="IPR044722">
    <property type="entry name" value="SecA_SF2_C"/>
</dbReference>
<keyword evidence="9" id="KW-0472">Membrane</keyword>
<evidence type="ECO:0000256" key="7">
    <source>
        <dbReference type="ARBA" id="ARBA00022967"/>
    </source>
</evidence>
<keyword evidence="6" id="KW-0653">Protein transport</keyword>
<evidence type="ECO:0000259" key="13">
    <source>
        <dbReference type="PROSITE" id="PS51196"/>
    </source>
</evidence>
<dbReference type="RefSeq" id="WP_146404348.1">
    <property type="nucleotide sequence ID" value="NZ_SJPJ01000002.1"/>
</dbReference>
<dbReference type="Pfam" id="PF07517">
    <property type="entry name" value="SecA_DEAD"/>
    <property type="match status" value="1"/>
</dbReference>
<keyword evidence="15" id="KW-1185">Reference proteome</keyword>
<dbReference type="InterPro" id="IPR011130">
    <property type="entry name" value="SecA_preprotein_X-link_dom"/>
</dbReference>
<feature type="domain" description="Helicase C-terminal" evidence="12">
    <location>
        <begin position="443"/>
        <end position="607"/>
    </location>
</feature>
<dbReference type="Gene3D" id="3.40.50.300">
    <property type="entry name" value="P-loop containing nucleotide triphosphate hydrolases"/>
    <property type="match status" value="2"/>
</dbReference>
<dbReference type="CDD" id="cd17928">
    <property type="entry name" value="DEXDc_SecA"/>
    <property type="match status" value="1"/>
</dbReference>
<dbReference type="InterPro" id="IPR014001">
    <property type="entry name" value="Helicase_ATP-bd"/>
</dbReference>
<accession>A0A5C5YP49</accession>
<dbReference type="GO" id="GO:0005524">
    <property type="term" value="F:ATP binding"/>
    <property type="evidence" value="ECO:0007669"/>
    <property type="project" value="UniProtKB-KW"/>
</dbReference>
<dbReference type="Pfam" id="PF21090">
    <property type="entry name" value="P-loop_SecA"/>
    <property type="match status" value="1"/>
</dbReference>
<evidence type="ECO:0000313" key="15">
    <source>
        <dbReference type="Proteomes" id="UP000315010"/>
    </source>
</evidence>
<feature type="domain" description="Helicase ATP-binding" evidence="11">
    <location>
        <begin position="98"/>
        <end position="276"/>
    </location>
</feature>
<dbReference type="OrthoDB" id="2486044at2"/>
<dbReference type="PANTHER" id="PTHR30612">
    <property type="entry name" value="SECA INNER MEMBRANE COMPONENT OF SEC PROTEIN SECRETION SYSTEM"/>
    <property type="match status" value="1"/>
</dbReference>
<dbReference type="GO" id="GO:0006886">
    <property type="term" value="P:intracellular protein transport"/>
    <property type="evidence" value="ECO:0007669"/>
    <property type="project" value="InterPro"/>
</dbReference>
<dbReference type="GO" id="GO:0005829">
    <property type="term" value="C:cytosol"/>
    <property type="evidence" value="ECO:0007669"/>
    <property type="project" value="TreeGrafter"/>
</dbReference>
<evidence type="ECO:0000256" key="8">
    <source>
        <dbReference type="ARBA" id="ARBA00023010"/>
    </source>
</evidence>
<dbReference type="PRINTS" id="PR00906">
    <property type="entry name" value="SECA"/>
</dbReference>
<dbReference type="Pfam" id="PF01043">
    <property type="entry name" value="SecA_PP_bind"/>
    <property type="match status" value="1"/>
</dbReference>
<dbReference type="GO" id="GO:0043952">
    <property type="term" value="P:protein transport by the Sec complex"/>
    <property type="evidence" value="ECO:0007669"/>
    <property type="project" value="TreeGrafter"/>
</dbReference>
<dbReference type="InterPro" id="IPR011115">
    <property type="entry name" value="SecA_DEAD"/>
</dbReference>
<dbReference type="SMART" id="SM00958">
    <property type="entry name" value="SecA_PP_bind"/>
    <property type="match status" value="1"/>
</dbReference>
<keyword evidence="5" id="KW-0067">ATP-binding</keyword>
<dbReference type="SMART" id="SM00957">
    <property type="entry name" value="SecA_DEAD"/>
    <property type="match status" value="1"/>
</dbReference>
<gene>
    <name evidence="14" type="ORF">CA13_71030</name>
</gene>
<name>A0A5C5YP49_9BACT</name>
<evidence type="ECO:0000256" key="5">
    <source>
        <dbReference type="ARBA" id="ARBA00022840"/>
    </source>
</evidence>
<sequence>MIARSLGSLDRSQKAKATRRSMACRGSMELQIQSAWDVAKSLVNTTDADLAKHTNRLRHFVRFEKKTRFDQLISLAAGAVIESVRRVLGIDLFDVQLHAGIVVASGAVAEMQTGEGKTLSGILPAYVKSLVGRGVHVVTPNAYLARRDQEKLSSIFQLLDVSTGLVHDDATSDENRIAYQADVTYGAAHCFGFDYLRDQVAANQASSGLGHQLYARIQQSSTGQRPVQRGLYAAIVDEADHVLIDDCVSPLILSSHSDEPALDAGIFTAALDFSRGLECSNHFYMDPSDRTVELSEAGYSKVYERTGLATDPRLQRPWHEYVVLLLRAQHAYRANVDYVIRDNKIKIVESSTGRIFEDRTWSEGLHQAVQAVESLPITAETSALAKITRQRYFRHYEFLSGMTGTAIPCEREFASVYGLAVGMIPLRTESRRVLLEEHLSRSKVGKWMAIAEETAREHRNGRPVLIGTSSIVASLEVAKCLEQKGLSFELLNGIQDADEASVIAKAGNSGAITVATNLAGRGTDIPLSEDARELGGLHVIVSERNRLNRVDRQLIGRGARCGDPGSARVFVSAEDDLVQSLAPWIGRAVLRQNDLSSRVAIKLAHRLFGIQKSQQRDGAIRRWRLLKLDQANEKLLEKTDTPGGCVSL</sequence>
<dbReference type="SUPFAM" id="SSF81767">
    <property type="entry name" value="Pre-protein crosslinking domain of SecA"/>
    <property type="match status" value="1"/>
</dbReference>
<evidence type="ECO:0000256" key="3">
    <source>
        <dbReference type="ARBA" id="ARBA00022490"/>
    </source>
</evidence>
<dbReference type="FunFam" id="3.40.50.300:FF:000429">
    <property type="entry name" value="Preprotein translocase subunit SecA"/>
    <property type="match status" value="1"/>
</dbReference>
<dbReference type="SUPFAM" id="SSF52540">
    <property type="entry name" value="P-loop containing nucleoside triphosphate hydrolases"/>
    <property type="match status" value="2"/>
</dbReference>
<dbReference type="InterPro" id="IPR001650">
    <property type="entry name" value="Helicase_C-like"/>
</dbReference>
<evidence type="ECO:0000256" key="4">
    <source>
        <dbReference type="ARBA" id="ARBA00022741"/>
    </source>
</evidence>
<dbReference type="Gene3D" id="3.90.1440.10">
    <property type="entry name" value="SecA, preprotein cross-linking domain"/>
    <property type="match status" value="1"/>
</dbReference>
<dbReference type="PROSITE" id="PS51194">
    <property type="entry name" value="HELICASE_CTER"/>
    <property type="match status" value="1"/>
</dbReference>
<dbReference type="PROSITE" id="PS51192">
    <property type="entry name" value="HELICASE_ATP_BIND_1"/>
    <property type="match status" value="1"/>
</dbReference>
<dbReference type="PROSITE" id="PS51196">
    <property type="entry name" value="SECA_MOTOR_DEAD"/>
    <property type="match status" value="1"/>
</dbReference>
<dbReference type="Proteomes" id="UP000315010">
    <property type="component" value="Unassembled WGS sequence"/>
</dbReference>
<dbReference type="PANTHER" id="PTHR30612:SF0">
    <property type="entry name" value="CHLOROPLAST PROTEIN-TRANSPORTING ATPASE"/>
    <property type="match status" value="1"/>
</dbReference>
<feature type="region of interest" description="Disordered" evidence="10">
    <location>
        <begin position="1"/>
        <end position="21"/>
    </location>
</feature>
<dbReference type="InterPro" id="IPR000185">
    <property type="entry name" value="SecA"/>
</dbReference>
<organism evidence="14 15">
    <name type="scientific">Novipirellula herctigrandis</name>
    <dbReference type="NCBI Taxonomy" id="2527986"/>
    <lineage>
        <taxon>Bacteria</taxon>
        <taxon>Pseudomonadati</taxon>
        <taxon>Planctomycetota</taxon>
        <taxon>Planctomycetia</taxon>
        <taxon>Pirellulales</taxon>
        <taxon>Pirellulaceae</taxon>
        <taxon>Novipirellula</taxon>
    </lineage>
</organism>
<dbReference type="InterPro" id="IPR036670">
    <property type="entry name" value="SecA_X-link_sf"/>
</dbReference>
<keyword evidence="2" id="KW-1003">Cell membrane</keyword>
<keyword evidence="3" id="KW-0963">Cytoplasm</keyword>
<dbReference type="InterPro" id="IPR014018">
    <property type="entry name" value="SecA_motor_DEAD"/>
</dbReference>
<dbReference type="AlphaFoldDB" id="A0A5C5YP49"/>
<keyword evidence="7" id="KW-1278">Translocase</keyword>
<evidence type="ECO:0000256" key="1">
    <source>
        <dbReference type="ARBA" id="ARBA00022448"/>
    </source>
</evidence>
<evidence type="ECO:0000256" key="6">
    <source>
        <dbReference type="ARBA" id="ARBA00022927"/>
    </source>
</evidence>
<reference evidence="14 15" key="1">
    <citation type="submission" date="2019-02" db="EMBL/GenBank/DDBJ databases">
        <title>Deep-cultivation of Planctomycetes and their phenomic and genomic characterization uncovers novel biology.</title>
        <authorList>
            <person name="Wiegand S."/>
            <person name="Jogler M."/>
            <person name="Boedeker C."/>
            <person name="Pinto D."/>
            <person name="Vollmers J."/>
            <person name="Rivas-Marin E."/>
            <person name="Kohn T."/>
            <person name="Peeters S.H."/>
            <person name="Heuer A."/>
            <person name="Rast P."/>
            <person name="Oberbeckmann S."/>
            <person name="Bunk B."/>
            <person name="Jeske O."/>
            <person name="Meyerdierks A."/>
            <person name="Storesund J.E."/>
            <person name="Kallscheuer N."/>
            <person name="Luecker S."/>
            <person name="Lage O.M."/>
            <person name="Pohl T."/>
            <person name="Merkel B.J."/>
            <person name="Hornburger P."/>
            <person name="Mueller R.-W."/>
            <person name="Bruemmer F."/>
            <person name="Labrenz M."/>
            <person name="Spormann A.M."/>
            <person name="Op Den Camp H."/>
            <person name="Overmann J."/>
            <person name="Amann R."/>
            <person name="Jetten M.S.M."/>
            <person name="Mascher T."/>
            <person name="Medema M.H."/>
            <person name="Devos D.P."/>
            <person name="Kaster A.-K."/>
            <person name="Ovreas L."/>
            <person name="Rohde M."/>
            <person name="Galperin M.Y."/>
            <person name="Jogler C."/>
        </authorList>
    </citation>
    <scope>NUCLEOTIDE SEQUENCE [LARGE SCALE GENOMIC DNA]</scope>
    <source>
        <strain evidence="14 15">CA13</strain>
    </source>
</reference>
<evidence type="ECO:0000256" key="2">
    <source>
        <dbReference type="ARBA" id="ARBA00022475"/>
    </source>
</evidence>
<protein>
    <submittedName>
        <fullName evidence="14">Preprotein translocase subunit SecA</fullName>
    </submittedName>
</protein>
<evidence type="ECO:0000313" key="14">
    <source>
        <dbReference type="EMBL" id="TWT76607.1"/>
    </source>
</evidence>
<evidence type="ECO:0000259" key="11">
    <source>
        <dbReference type="PROSITE" id="PS51192"/>
    </source>
</evidence>
<keyword evidence="8" id="KW-0811">Translocation</keyword>
<keyword evidence="4" id="KW-0547">Nucleotide-binding</keyword>
<dbReference type="EMBL" id="SJPJ01000002">
    <property type="protein sequence ID" value="TWT76607.1"/>
    <property type="molecule type" value="Genomic_DNA"/>
</dbReference>
<evidence type="ECO:0000256" key="9">
    <source>
        <dbReference type="ARBA" id="ARBA00023136"/>
    </source>
</evidence>
<dbReference type="GO" id="GO:0017038">
    <property type="term" value="P:protein import"/>
    <property type="evidence" value="ECO:0007669"/>
    <property type="project" value="InterPro"/>
</dbReference>